<evidence type="ECO:0000313" key="5">
    <source>
        <dbReference type="Proteomes" id="UP000823912"/>
    </source>
</evidence>
<dbReference type="GO" id="GO:0009236">
    <property type="term" value="P:cobalamin biosynthetic process"/>
    <property type="evidence" value="ECO:0007669"/>
    <property type="project" value="UniProtKB-KW"/>
</dbReference>
<reference evidence="4" key="2">
    <citation type="journal article" date="2021" name="PeerJ">
        <title>Extensive microbial diversity within the chicken gut microbiome revealed by metagenomics and culture.</title>
        <authorList>
            <person name="Gilroy R."/>
            <person name="Ravi A."/>
            <person name="Getino M."/>
            <person name="Pursley I."/>
            <person name="Horton D.L."/>
            <person name="Alikhan N.F."/>
            <person name="Baker D."/>
            <person name="Gharbi K."/>
            <person name="Hall N."/>
            <person name="Watson M."/>
            <person name="Adriaenssens E.M."/>
            <person name="Foster-Nyarko E."/>
            <person name="Jarju S."/>
            <person name="Secka A."/>
            <person name="Antonio M."/>
            <person name="Oren A."/>
            <person name="Chaudhuri R.R."/>
            <person name="La Ragione R."/>
            <person name="Hildebrand F."/>
            <person name="Pallen M.J."/>
        </authorList>
    </citation>
    <scope>NUCLEOTIDE SEQUENCE</scope>
    <source>
        <strain evidence="4">ChiSjej5B23-6657</strain>
    </source>
</reference>
<comment type="caution">
    <text evidence="4">The sequence shown here is derived from an EMBL/GenBank/DDBJ whole genome shotgun (WGS) entry which is preliminary data.</text>
</comment>
<dbReference type="EMBL" id="DVHM01000092">
    <property type="protein sequence ID" value="HIR70740.1"/>
    <property type="molecule type" value="Genomic_DNA"/>
</dbReference>
<sequence>MTEKKILIFGGTTEGRKLTEYLAARKVRVHVCVATAYGESLLPESESVTAESSRMDVSEMCHRIREYAPAFVVDATHPYAREVSRNIKQACESC</sequence>
<dbReference type="PANTHER" id="PTHR36925">
    <property type="entry name" value="COBALT-PRECORRIN-6A REDUCTASE"/>
    <property type="match status" value="1"/>
</dbReference>
<feature type="non-terminal residue" evidence="4">
    <location>
        <position position="94"/>
    </location>
</feature>
<dbReference type="AlphaFoldDB" id="A0A9D1E9D1"/>
<evidence type="ECO:0000256" key="1">
    <source>
        <dbReference type="ARBA" id="ARBA00004953"/>
    </source>
</evidence>
<gene>
    <name evidence="4" type="ORF">IAA55_05625</name>
</gene>
<evidence type="ECO:0000256" key="3">
    <source>
        <dbReference type="ARBA" id="ARBA00023002"/>
    </source>
</evidence>
<dbReference type="PANTHER" id="PTHR36925:SF1">
    <property type="entry name" value="COBALT-PRECORRIN-6A REDUCTASE"/>
    <property type="match status" value="1"/>
</dbReference>
<comment type="pathway">
    <text evidence="1">Cofactor biosynthesis; adenosylcobalamin biosynthesis.</text>
</comment>
<evidence type="ECO:0000256" key="2">
    <source>
        <dbReference type="ARBA" id="ARBA00022573"/>
    </source>
</evidence>
<organism evidence="4 5">
    <name type="scientific">Candidatus Pullilachnospira gallistercoris</name>
    <dbReference type="NCBI Taxonomy" id="2840911"/>
    <lineage>
        <taxon>Bacteria</taxon>
        <taxon>Bacillati</taxon>
        <taxon>Bacillota</taxon>
        <taxon>Clostridia</taxon>
        <taxon>Lachnospirales</taxon>
        <taxon>Lachnospiraceae</taxon>
        <taxon>Lachnospiraceae incertae sedis</taxon>
        <taxon>Candidatus Pullilachnospira</taxon>
    </lineage>
</organism>
<evidence type="ECO:0000313" key="4">
    <source>
        <dbReference type="EMBL" id="HIR70740.1"/>
    </source>
</evidence>
<dbReference type="Pfam" id="PF02571">
    <property type="entry name" value="CbiJ"/>
    <property type="match status" value="1"/>
</dbReference>
<dbReference type="GO" id="GO:0016994">
    <property type="term" value="F:precorrin-6A reductase activity"/>
    <property type="evidence" value="ECO:0007669"/>
    <property type="project" value="InterPro"/>
</dbReference>
<name>A0A9D1E9D1_9FIRM</name>
<protein>
    <submittedName>
        <fullName evidence="4">Precorrin-6A/cobalt-precorrin-6A reductase</fullName>
    </submittedName>
</protein>
<accession>A0A9D1E9D1</accession>
<keyword evidence="2" id="KW-0169">Cobalamin biosynthesis</keyword>
<dbReference type="Proteomes" id="UP000823912">
    <property type="component" value="Unassembled WGS sequence"/>
</dbReference>
<reference evidence="4" key="1">
    <citation type="submission" date="2020-10" db="EMBL/GenBank/DDBJ databases">
        <authorList>
            <person name="Gilroy R."/>
        </authorList>
    </citation>
    <scope>NUCLEOTIDE SEQUENCE</scope>
    <source>
        <strain evidence="4">ChiSjej5B23-6657</strain>
    </source>
</reference>
<dbReference type="InterPro" id="IPR003723">
    <property type="entry name" value="Precorrin-6x_reduct"/>
</dbReference>
<proteinExistence type="predicted"/>
<keyword evidence="3" id="KW-0560">Oxidoreductase</keyword>
<dbReference type="PROSITE" id="PS51014">
    <property type="entry name" value="COBK_CBIJ"/>
    <property type="match status" value="1"/>
</dbReference>